<dbReference type="EMBL" id="CP014750">
    <property type="protein sequence ID" value="AMQ18062.1"/>
    <property type="molecule type" value="Genomic_DNA"/>
</dbReference>
<reference evidence="2" key="1">
    <citation type="submission" date="2016-03" db="EMBL/GenBank/DDBJ databases">
        <authorList>
            <person name="Oger P.M."/>
        </authorList>
    </citation>
    <scope>NUCLEOTIDE SEQUENCE [LARGE SCALE GENOMIC DNA]</scope>
    <source>
        <strain evidence="2">OG-1</strain>
    </source>
</reference>
<keyword evidence="2" id="KW-1185">Reference proteome</keyword>
<dbReference type="Proteomes" id="UP000073604">
    <property type="component" value="Chromosome"/>
</dbReference>
<protein>
    <recommendedName>
        <fullName evidence="3">S-layer protein C-terminal domain-containing protein</fullName>
    </recommendedName>
</protein>
<accession>A0A142CTG0</accession>
<gene>
    <name evidence="1" type="ORF">A0127_02175</name>
</gene>
<dbReference type="AlphaFoldDB" id="A0A142CTG0"/>
<organism evidence="1 2">
    <name type="scientific">Thermococcus peptonophilus</name>
    <dbReference type="NCBI Taxonomy" id="53952"/>
    <lineage>
        <taxon>Archaea</taxon>
        <taxon>Methanobacteriati</taxon>
        <taxon>Methanobacteriota</taxon>
        <taxon>Thermococci</taxon>
        <taxon>Thermococcales</taxon>
        <taxon>Thermococcaceae</taxon>
        <taxon>Thermococcus</taxon>
    </lineage>
</organism>
<evidence type="ECO:0000313" key="2">
    <source>
        <dbReference type="Proteomes" id="UP000073604"/>
    </source>
</evidence>
<evidence type="ECO:0008006" key="3">
    <source>
        <dbReference type="Google" id="ProtNLM"/>
    </source>
</evidence>
<evidence type="ECO:0000313" key="1">
    <source>
        <dbReference type="EMBL" id="AMQ18062.1"/>
    </source>
</evidence>
<proteinExistence type="predicted"/>
<name>A0A142CTG0_9EURY</name>
<dbReference type="KEGG" id="tpep:A0127_02175"/>
<sequence length="476" mass="51100">MRRLALLLALLLTGAIAASAENVSAFEGQPLVRFQVVSQQTWTKVIPIGSISVQIHWTGEFYYSSEEWSALFSVYFEDTGNTYDVFATERGYVDGDGKYIWVLKDIQTTETIESNELAPQERWYGLVVKSIDASAGKITVYSEYSGDTYVLRVGDKIDISGAFSGGGISEKTVLELSSIKATADGAKALLVIHHTTATSAVVELYPNSGYPPGTEVGSESALAPLKPNVPPAVVVVGENAAGADVAAGAKVGIAVQKWIDIVMEKDGGIPSPEFRSLSDLISKSVLAPVQNLNADAMLDTEVSDPDNIAPVVYTVGGPAANQYTKLILEKNEDRLPVKFVKENGKWYLVSKSGDRWSGSYGVILIIPAADSVVELQKRLTEGQVKVADVVVAGLDRKGTYAACNLLQRGFIAPILSGDSISELEYFIEFQSRMLLLFGDDPVQAFTTAAGPSSGFKLQVTAVVVTEYGKIVKVIYG</sequence>
<dbReference type="STRING" id="53952.A0127_02175"/>